<proteinExistence type="inferred from homology"/>
<evidence type="ECO:0000259" key="5">
    <source>
        <dbReference type="PROSITE" id="PS50222"/>
    </source>
</evidence>
<dbReference type="GO" id="GO:0005509">
    <property type="term" value="F:calcium ion binding"/>
    <property type="evidence" value="ECO:0007669"/>
    <property type="project" value="InterPro"/>
</dbReference>
<dbReference type="Proteomes" id="UP000472272">
    <property type="component" value="Chromosome 16"/>
</dbReference>
<dbReference type="GeneTree" id="ENSGT00940000161276"/>
<dbReference type="CDD" id="cd00213">
    <property type="entry name" value="S-100"/>
    <property type="match status" value="1"/>
</dbReference>
<keyword evidence="3" id="KW-0677">Repeat</keyword>
<dbReference type="InterPro" id="IPR011992">
    <property type="entry name" value="EF-hand-dom_pair"/>
</dbReference>
<accession>A0A670JDP8</accession>
<sequence>MQAPLEECLGVLVNTFHKYSSKEGDRLKLNKAEMRELLLHELPTFVRGKIDEPGFKYLMKKLDENGDEELDFQEYAVFLALTASLCNEFFQECSDENNRKR</sequence>
<reference evidence="6 7" key="1">
    <citation type="journal article" date="2019" name="Proc. Natl. Acad. Sci. U.S.A.">
        <title>Regulatory changes in pterin and carotenoid genes underlie balanced color polymorphisms in the wall lizard.</title>
        <authorList>
            <person name="Andrade P."/>
            <person name="Pinho C."/>
            <person name="Perez I de Lanuza G."/>
            <person name="Afonso S."/>
            <person name="Brejcha J."/>
            <person name="Rubin C.J."/>
            <person name="Wallerman O."/>
            <person name="Pereira P."/>
            <person name="Sabatino S.J."/>
            <person name="Bellati A."/>
            <person name="Pellitteri-Rosa D."/>
            <person name="Bosakova Z."/>
            <person name="Bunikis I."/>
            <person name="Carretero M.A."/>
            <person name="Feiner N."/>
            <person name="Marsik P."/>
            <person name="Pauperio F."/>
            <person name="Salvi D."/>
            <person name="Soler L."/>
            <person name="While G.M."/>
            <person name="Uller T."/>
            <person name="Font E."/>
            <person name="Andersson L."/>
            <person name="Carneiro M."/>
        </authorList>
    </citation>
    <scope>NUCLEOTIDE SEQUENCE</scope>
</reference>
<dbReference type="PANTHER" id="PTHR11639">
    <property type="entry name" value="S100 CALCIUM-BINDING PROTEIN"/>
    <property type="match status" value="1"/>
</dbReference>
<dbReference type="GO" id="GO:0046914">
    <property type="term" value="F:transition metal ion binding"/>
    <property type="evidence" value="ECO:0007669"/>
    <property type="project" value="InterPro"/>
</dbReference>
<dbReference type="SMART" id="SM01394">
    <property type="entry name" value="S_100"/>
    <property type="match status" value="1"/>
</dbReference>
<evidence type="ECO:0000256" key="4">
    <source>
        <dbReference type="ARBA" id="ARBA00022837"/>
    </source>
</evidence>
<dbReference type="InterPro" id="IPR034325">
    <property type="entry name" value="S-100_dom"/>
</dbReference>
<evidence type="ECO:0000256" key="2">
    <source>
        <dbReference type="ARBA" id="ARBA00022723"/>
    </source>
</evidence>
<dbReference type="InterPro" id="IPR001751">
    <property type="entry name" value="S100/CaBP7/8-like_CS"/>
</dbReference>
<name>A0A670JDP8_PODMU</name>
<dbReference type="PROSITE" id="PS50222">
    <property type="entry name" value="EF_HAND_2"/>
    <property type="match status" value="1"/>
</dbReference>
<evidence type="ECO:0000256" key="1">
    <source>
        <dbReference type="ARBA" id="ARBA00007323"/>
    </source>
</evidence>
<comment type="similarity">
    <text evidence="1">Belongs to the S-100 family.</text>
</comment>
<reference evidence="6" key="3">
    <citation type="submission" date="2025-09" db="UniProtKB">
        <authorList>
            <consortium name="Ensembl"/>
        </authorList>
    </citation>
    <scope>IDENTIFICATION</scope>
</reference>
<keyword evidence="4" id="KW-0106">Calcium</keyword>
<dbReference type="AlphaFoldDB" id="A0A670JDP8"/>
<dbReference type="Ensembl" id="ENSPMRT00000024074.1">
    <property type="protein sequence ID" value="ENSPMRP00000022653.1"/>
    <property type="gene ID" value="ENSPMRG00000014713.1"/>
</dbReference>
<dbReference type="Pfam" id="PF01023">
    <property type="entry name" value="S_100"/>
    <property type="match status" value="1"/>
</dbReference>
<evidence type="ECO:0000313" key="7">
    <source>
        <dbReference type="Proteomes" id="UP000472272"/>
    </source>
</evidence>
<dbReference type="FunFam" id="1.10.238.10:FF:000044">
    <property type="entry name" value="Protein S100"/>
    <property type="match status" value="1"/>
</dbReference>
<dbReference type="OMA" id="CADERNR"/>
<evidence type="ECO:0000313" key="6">
    <source>
        <dbReference type="Ensembl" id="ENSPMRP00000022653.1"/>
    </source>
</evidence>
<dbReference type="PANTHER" id="PTHR11639:SF59">
    <property type="entry name" value="PROTEIN S100-A2"/>
    <property type="match status" value="1"/>
</dbReference>
<dbReference type="InterPro" id="IPR002048">
    <property type="entry name" value="EF_hand_dom"/>
</dbReference>
<dbReference type="Gene3D" id="1.10.238.10">
    <property type="entry name" value="EF-hand"/>
    <property type="match status" value="1"/>
</dbReference>
<keyword evidence="7" id="KW-1185">Reference proteome</keyword>
<reference evidence="6" key="2">
    <citation type="submission" date="2025-08" db="UniProtKB">
        <authorList>
            <consortium name="Ensembl"/>
        </authorList>
    </citation>
    <scope>IDENTIFICATION</scope>
</reference>
<keyword evidence="2" id="KW-0479">Metal-binding</keyword>
<dbReference type="SUPFAM" id="SSF47473">
    <property type="entry name" value="EF-hand"/>
    <property type="match status" value="1"/>
</dbReference>
<dbReference type="GO" id="GO:0048306">
    <property type="term" value="F:calcium-dependent protein binding"/>
    <property type="evidence" value="ECO:0007669"/>
    <property type="project" value="TreeGrafter"/>
</dbReference>
<evidence type="ECO:0000256" key="3">
    <source>
        <dbReference type="ARBA" id="ARBA00022737"/>
    </source>
</evidence>
<organism evidence="6 7">
    <name type="scientific">Podarcis muralis</name>
    <name type="common">Wall lizard</name>
    <name type="synonym">Lacerta muralis</name>
    <dbReference type="NCBI Taxonomy" id="64176"/>
    <lineage>
        <taxon>Eukaryota</taxon>
        <taxon>Metazoa</taxon>
        <taxon>Chordata</taxon>
        <taxon>Craniata</taxon>
        <taxon>Vertebrata</taxon>
        <taxon>Euteleostomi</taxon>
        <taxon>Lepidosauria</taxon>
        <taxon>Squamata</taxon>
        <taxon>Bifurcata</taxon>
        <taxon>Unidentata</taxon>
        <taxon>Episquamata</taxon>
        <taxon>Laterata</taxon>
        <taxon>Lacertibaenia</taxon>
        <taxon>Lacertidae</taxon>
        <taxon>Podarcis</taxon>
    </lineage>
</organism>
<dbReference type="InterPro" id="IPR013787">
    <property type="entry name" value="S100_Ca-bd_sub"/>
</dbReference>
<feature type="domain" description="EF-hand" evidence="5">
    <location>
        <begin position="50"/>
        <end position="85"/>
    </location>
</feature>
<protein>
    <recommendedName>
        <fullName evidence="5">EF-hand domain-containing protein</fullName>
    </recommendedName>
</protein>
<dbReference type="PROSITE" id="PS00303">
    <property type="entry name" value="S100_CABP"/>
    <property type="match status" value="1"/>
</dbReference>